<dbReference type="PROSITE" id="PS50053">
    <property type="entry name" value="UBIQUITIN_2"/>
    <property type="match status" value="1"/>
</dbReference>
<dbReference type="RefSeq" id="XP_022486242.1">
    <property type="nucleotide sequence ID" value="XM_022633711.1"/>
</dbReference>
<dbReference type="InterPro" id="IPR058925">
    <property type="entry name" value="zf-C2H2_AcuF"/>
</dbReference>
<dbReference type="AlphaFoldDB" id="A0A1F5LCK7"/>
<dbReference type="SMART" id="SM00355">
    <property type="entry name" value="ZnF_C2H2"/>
    <property type="match status" value="2"/>
</dbReference>
<evidence type="ECO:0000313" key="3">
    <source>
        <dbReference type="EMBL" id="OGE50796.1"/>
    </source>
</evidence>
<name>A0A1F5LCK7_PENAI</name>
<sequence>MPRAKCSASYVGQSNPASQFDVNIYKMVAVSDLVRSCLTKFTSLVSSAALSGHAEEVSLQSWKDEIGRLRIWSANIGAHQRGQSSLDFRLRDASHIRSQTINLLQGLEDLLDDLNEVLEEVSDNEAPENVENPSDDNTTEIQQLHKDIVETIHHLYRMSIIIRTPAHHDRLLGTNKLDAQPFKHWAHNHASNKHPLADPGVLECVSSAMALQRAILKYRERHHAKLSQNLDDGNEGDRKSTILSETIVTDICHDLPSDSNDHFSVADTSETQTSYAGTLINGTGATIIPPLPKEGADKTPFECPYCFLIISVRDTRAWARHIFRDLMPYVCIFPGCSGKLYESRRQWYAHVENAHADSMSFPKFDCSICKDTFSTAKYERHVSRHLEELALFLLPRSVEKEDSDQDTDEESEHAMSDELRQKPYIDQALLIPDLAHNELLESDNPPIFETLPQNEPFGNIGDESREAEEPEPWLERPNLPWLDDAPYIAPYIDGNGAEESDDDEPIMSSRGRSGHDQIILKYRGISHTVDIFEFSIDDGSLNVGKVRKKAASIFGKPSERVKLLFKGRMLKDDEIAYLRRRSAAQEDIVQASVNGFIEEIRASNLRSPSSPATLLTMRYGDAW</sequence>
<dbReference type="GeneID" id="34578445"/>
<comment type="caution">
    <text evidence="3">The sequence shown here is derived from an EMBL/GenBank/DDBJ whole genome shotgun (WGS) entry which is preliminary data.</text>
</comment>
<accession>A0A1F5LCK7</accession>
<dbReference type="SUPFAM" id="SSF54236">
    <property type="entry name" value="Ubiquitin-like"/>
    <property type="match status" value="1"/>
</dbReference>
<dbReference type="PANTHER" id="PTHR35391:SF7">
    <property type="entry name" value="C2H2-TYPE DOMAIN-CONTAINING PROTEIN"/>
    <property type="match status" value="1"/>
</dbReference>
<dbReference type="InterPro" id="IPR029071">
    <property type="entry name" value="Ubiquitin-like_domsf"/>
</dbReference>
<reference evidence="3 4" key="1">
    <citation type="journal article" date="2016" name="Sci. Rep.">
        <title>Penicillium arizonense, a new, genome sequenced fungal species, reveals a high chemical diversity in secreted metabolites.</title>
        <authorList>
            <person name="Grijseels S."/>
            <person name="Nielsen J.C."/>
            <person name="Randelovic M."/>
            <person name="Nielsen J."/>
            <person name="Nielsen K.F."/>
            <person name="Workman M."/>
            <person name="Frisvad J.C."/>
        </authorList>
    </citation>
    <scope>NUCLEOTIDE SEQUENCE [LARGE SCALE GENOMIC DNA]</scope>
    <source>
        <strain evidence="3 4">CBS 141311</strain>
    </source>
</reference>
<dbReference type="InterPro" id="IPR013087">
    <property type="entry name" value="Znf_C2H2_type"/>
</dbReference>
<dbReference type="STRING" id="1835702.A0A1F5LCK7"/>
<evidence type="ECO:0000256" key="1">
    <source>
        <dbReference type="SAM" id="MobiDB-lite"/>
    </source>
</evidence>
<dbReference type="EMBL" id="LXJU01000015">
    <property type="protein sequence ID" value="OGE50796.1"/>
    <property type="molecule type" value="Genomic_DNA"/>
</dbReference>
<organism evidence="3 4">
    <name type="scientific">Penicillium arizonense</name>
    <dbReference type="NCBI Taxonomy" id="1835702"/>
    <lineage>
        <taxon>Eukaryota</taxon>
        <taxon>Fungi</taxon>
        <taxon>Dikarya</taxon>
        <taxon>Ascomycota</taxon>
        <taxon>Pezizomycotina</taxon>
        <taxon>Eurotiomycetes</taxon>
        <taxon>Eurotiomycetidae</taxon>
        <taxon>Eurotiales</taxon>
        <taxon>Aspergillaceae</taxon>
        <taxon>Penicillium</taxon>
    </lineage>
</organism>
<dbReference type="Pfam" id="PF26082">
    <property type="entry name" value="zf-C2H2_AcuF"/>
    <property type="match status" value="1"/>
</dbReference>
<proteinExistence type="predicted"/>
<dbReference type="Proteomes" id="UP000177622">
    <property type="component" value="Unassembled WGS sequence"/>
</dbReference>
<dbReference type="PANTHER" id="PTHR35391">
    <property type="entry name" value="C2H2-TYPE DOMAIN-CONTAINING PROTEIN-RELATED"/>
    <property type="match status" value="1"/>
</dbReference>
<keyword evidence="4" id="KW-1185">Reference proteome</keyword>
<gene>
    <name evidence="3" type="ORF">PENARI_c015G02470</name>
</gene>
<feature type="compositionally biased region" description="Acidic residues" evidence="1">
    <location>
        <begin position="401"/>
        <end position="411"/>
    </location>
</feature>
<protein>
    <recommendedName>
        <fullName evidence="2">Ubiquitin-like domain-containing protein</fullName>
    </recommendedName>
</protein>
<dbReference type="CDD" id="cd17039">
    <property type="entry name" value="Ubl_ubiquitin_like"/>
    <property type="match status" value="1"/>
</dbReference>
<dbReference type="OrthoDB" id="6133115at2759"/>
<dbReference type="InterPro" id="IPR000626">
    <property type="entry name" value="Ubiquitin-like_dom"/>
</dbReference>
<feature type="region of interest" description="Disordered" evidence="1">
    <location>
        <begin position="400"/>
        <end position="419"/>
    </location>
</feature>
<evidence type="ECO:0000259" key="2">
    <source>
        <dbReference type="PROSITE" id="PS50053"/>
    </source>
</evidence>
<evidence type="ECO:0000313" key="4">
    <source>
        <dbReference type="Proteomes" id="UP000177622"/>
    </source>
</evidence>
<feature type="region of interest" description="Disordered" evidence="1">
    <location>
        <begin position="443"/>
        <end position="479"/>
    </location>
</feature>
<feature type="domain" description="Ubiquitin-like" evidence="2">
    <location>
        <begin position="542"/>
        <end position="574"/>
    </location>
</feature>